<dbReference type="InterPro" id="IPR045311">
    <property type="entry name" value="LC-FACS_euk"/>
</dbReference>
<reference evidence="9 10" key="1">
    <citation type="journal article" date="2019" name="Sci. Rep.">
        <title>Comparative genomics of chytrid fungi reveal insights into the obligate biotrophic and pathogenic lifestyle of Synchytrium endobioticum.</title>
        <authorList>
            <person name="van de Vossenberg B.T.L.H."/>
            <person name="Warris S."/>
            <person name="Nguyen H.D.T."/>
            <person name="van Gent-Pelzer M.P.E."/>
            <person name="Joly D.L."/>
            <person name="van de Geest H.C."/>
            <person name="Bonants P.J.M."/>
            <person name="Smith D.S."/>
            <person name="Levesque C.A."/>
            <person name="van der Lee T.A.J."/>
        </authorList>
    </citation>
    <scope>NUCLEOTIDE SEQUENCE [LARGE SCALE GENOMIC DNA]</scope>
    <source>
        <strain evidence="9 10">CBS 675.73</strain>
    </source>
</reference>
<dbReference type="GO" id="GO:0004467">
    <property type="term" value="F:long-chain fatty acid-CoA ligase activity"/>
    <property type="evidence" value="ECO:0007669"/>
    <property type="project" value="UniProtKB-EC"/>
</dbReference>
<dbReference type="InterPro" id="IPR000873">
    <property type="entry name" value="AMP-dep_synth/lig_dom"/>
</dbReference>
<organism evidence="9 10">
    <name type="scientific">Chytriomyces confervae</name>
    <dbReference type="NCBI Taxonomy" id="246404"/>
    <lineage>
        <taxon>Eukaryota</taxon>
        <taxon>Fungi</taxon>
        <taxon>Fungi incertae sedis</taxon>
        <taxon>Chytridiomycota</taxon>
        <taxon>Chytridiomycota incertae sedis</taxon>
        <taxon>Chytridiomycetes</taxon>
        <taxon>Chytridiales</taxon>
        <taxon>Chytriomycetaceae</taxon>
        <taxon>Chytriomyces</taxon>
    </lineage>
</organism>
<dbReference type="PANTHER" id="PTHR43272:SF33">
    <property type="entry name" value="AMP-BINDING DOMAIN-CONTAINING PROTEIN-RELATED"/>
    <property type="match status" value="1"/>
</dbReference>
<dbReference type="Pfam" id="PF00501">
    <property type="entry name" value="AMP-binding"/>
    <property type="match status" value="1"/>
</dbReference>
<dbReference type="GO" id="GO:0016020">
    <property type="term" value="C:membrane"/>
    <property type="evidence" value="ECO:0007669"/>
    <property type="project" value="TreeGrafter"/>
</dbReference>
<name>A0A507EUJ1_9FUNG</name>
<dbReference type="InterPro" id="IPR020845">
    <property type="entry name" value="AMP-binding_CS"/>
</dbReference>
<dbReference type="AlphaFoldDB" id="A0A507EUJ1"/>
<dbReference type="Gene3D" id="3.40.50.12780">
    <property type="entry name" value="N-terminal domain of ligase-like"/>
    <property type="match status" value="1"/>
</dbReference>
<comment type="similarity">
    <text evidence="1 7">Belongs to the ATP-dependent AMP-binding enzyme family.</text>
</comment>
<keyword evidence="2 7" id="KW-0436">Ligase</keyword>
<evidence type="ECO:0000256" key="5">
    <source>
        <dbReference type="ARBA" id="ARBA00022840"/>
    </source>
</evidence>
<dbReference type="SUPFAM" id="SSF56801">
    <property type="entry name" value="Acetyl-CoA synthetase-like"/>
    <property type="match status" value="1"/>
</dbReference>
<keyword evidence="3 7" id="KW-0547">Nucleotide-binding</keyword>
<keyword evidence="7" id="KW-0443">Lipid metabolism</keyword>
<gene>
    <name evidence="9" type="ORF">CcCBS67573_g07640</name>
</gene>
<dbReference type="OrthoDB" id="1700726at2759"/>
<evidence type="ECO:0000256" key="1">
    <source>
        <dbReference type="ARBA" id="ARBA00006432"/>
    </source>
</evidence>
<comment type="caution">
    <text evidence="9">The sequence shown here is derived from an EMBL/GenBank/DDBJ whole genome shotgun (WGS) entry which is preliminary data.</text>
</comment>
<evidence type="ECO:0000256" key="4">
    <source>
        <dbReference type="ARBA" id="ARBA00022832"/>
    </source>
</evidence>
<sequence length="716" mass="78281">MVKIARIRHEHVGITALDPEHMHELKTYAKEVPGTNPGDGSATGIYRNAQALKELTSDFPKVKTLHDVFQNGLRINPKGNCLGHRPVHYDHNSGAMVAQDYVWQSYEQVNQRIKDFGCGLVKLHQDVAGQDSKFNLGIYSINNPEYVIADYAVQAFSLTIVALYDTLGPETSEFILNHSEIPIIVTTIDKIPNLVALAPKCPHLKAVIIMDGNLNDTPDLKVTMALGKQALGERGIKLLMFKEVESVGKANAIPLRLPKPEDAAAISYTSGTTGTPKGAIILHKNLIAYIRAHFDVGVYCFPTDVHISYLPLAHIYEKGNLNGTILGGGAVGFFRGDTALLLDDISVLKPTVFTSVPRLLNRIYERIIAGGMSGSAFKQALFTRAVNAKLANLKATGTLTHPVWDRLIFGKVKSVLGGRLRAVTSGSAPITPDVLNFLRIAFCCPVIEGYGMTESGCAGTIAFRNDFDAGHVGAPLSCNEVKLVSVPEMKYTANDKPHPRGEIWFRGANVFGGYYKASLHAGNDSKDGWLQTGDIGFIDGKGRVHIIDRKKNIFKLAQGEYVAPEKIENVYIKSNLVSQCYVHGDSLQAELVAVVVPDAEYAIPLARENGILPASTPNPGPTAPNAPPHPLLKKVCESEKVKALILEDMNRVGKQYGLKGFEYVRAIHLDSNGFSIENSLLTPTFKLKRNEAADRFRPFIDAMYKERNAKQVPAKL</sequence>
<keyword evidence="5 7" id="KW-0067">ATP-binding</keyword>
<dbReference type="GO" id="GO:0005524">
    <property type="term" value="F:ATP binding"/>
    <property type="evidence" value="ECO:0007669"/>
    <property type="project" value="UniProtKB-KW"/>
</dbReference>
<dbReference type="CDD" id="cd05927">
    <property type="entry name" value="LC-FACS_euk"/>
    <property type="match status" value="1"/>
</dbReference>
<dbReference type="EC" id="6.2.1.3" evidence="6 7"/>
<dbReference type="GO" id="GO:0005783">
    <property type="term" value="C:endoplasmic reticulum"/>
    <property type="evidence" value="ECO:0007669"/>
    <property type="project" value="TreeGrafter"/>
</dbReference>
<evidence type="ECO:0000313" key="10">
    <source>
        <dbReference type="Proteomes" id="UP000320333"/>
    </source>
</evidence>
<feature type="domain" description="AMP-dependent synthetase/ligase" evidence="8">
    <location>
        <begin position="94"/>
        <end position="515"/>
    </location>
</feature>
<dbReference type="EMBL" id="QEAP01000417">
    <property type="protein sequence ID" value="TPX67015.1"/>
    <property type="molecule type" value="Genomic_DNA"/>
</dbReference>
<dbReference type="PROSITE" id="PS00455">
    <property type="entry name" value="AMP_BINDING"/>
    <property type="match status" value="1"/>
</dbReference>
<evidence type="ECO:0000256" key="7">
    <source>
        <dbReference type="RuleBase" id="RU369030"/>
    </source>
</evidence>
<dbReference type="PANTHER" id="PTHR43272">
    <property type="entry name" value="LONG-CHAIN-FATTY-ACID--COA LIGASE"/>
    <property type="match status" value="1"/>
</dbReference>
<protein>
    <recommendedName>
        <fullName evidence="6 7">Long-chain-fatty-acid--CoA ligase</fullName>
        <ecNumber evidence="6 7">6.2.1.3</ecNumber>
    </recommendedName>
</protein>
<dbReference type="STRING" id="246404.A0A507EUJ1"/>
<evidence type="ECO:0000256" key="3">
    <source>
        <dbReference type="ARBA" id="ARBA00022741"/>
    </source>
</evidence>
<keyword evidence="10" id="KW-1185">Reference proteome</keyword>
<proteinExistence type="inferred from homology"/>
<comment type="catalytic activity">
    <reaction evidence="7">
        <text>a long-chain fatty acid + ATP + CoA = a long-chain fatty acyl-CoA + AMP + diphosphate</text>
        <dbReference type="Rhea" id="RHEA:15421"/>
        <dbReference type="ChEBI" id="CHEBI:30616"/>
        <dbReference type="ChEBI" id="CHEBI:33019"/>
        <dbReference type="ChEBI" id="CHEBI:57287"/>
        <dbReference type="ChEBI" id="CHEBI:57560"/>
        <dbReference type="ChEBI" id="CHEBI:83139"/>
        <dbReference type="ChEBI" id="CHEBI:456215"/>
        <dbReference type="EC" id="6.2.1.3"/>
    </reaction>
</comment>
<dbReference type="InterPro" id="IPR042099">
    <property type="entry name" value="ANL_N_sf"/>
</dbReference>
<evidence type="ECO:0000256" key="2">
    <source>
        <dbReference type="ARBA" id="ARBA00022598"/>
    </source>
</evidence>
<dbReference type="Proteomes" id="UP000320333">
    <property type="component" value="Unassembled WGS sequence"/>
</dbReference>
<evidence type="ECO:0000313" key="9">
    <source>
        <dbReference type="EMBL" id="TPX67015.1"/>
    </source>
</evidence>
<evidence type="ECO:0000259" key="8">
    <source>
        <dbReference type="Pfam" id="PF00501"/>
    </source>
</evidence>
<accession>A0A507EUJ1</accession>
<evidence type="ECO:0000256" key="6">
    <source>
        <dbReference type="ARBA" id="ARBA00026121"/>
    </source>
</evidence>
<comment type="function">
    <text evidence="7">Catalyzes the conversion of long-chain fatty acids to their active form acyl-CoAs for both synthesis of cellular lipids, and degradation via beta-oxidation.</text>
</comment>
<keyword evidence="4 7" id="KW-0276">Fatty acid metabolism</keyword>